<evidence type="ECO:0000256" key="1">
    <source>
        <dbReference type="SAM" id="MobiDB-lite"/>
    </source>
</evidence>
<gene>
    <name evidence="2" type="ORF">PXEA_LOCUS6172</name>
</gene>
<feature type="compositionally biased region" description="Basic and acidic residues" evidence="1">
    <location>
        <begin position="138"/>
        <end position="147"/>
    </location>
</feature>
<feature type="region of interest" description="Disordered" evidence="1">
    <location>
        <begin position="329"/>
        <end position="356"/>
    </location>
</feature>
<dbReference type="Proteomes" id="UP000784294">
    <property type="component" value="Unassembled WGS sequence"/>
</dbReference>
<organism evidence="2 3">
    <name type="scientific">Protopolystoma xenopodis</name>
    <dbReference type="NCBI Taxonomy" id="117903"/>
    <lineage>
        <taxon>Eukaryota</taxon>
        <taxon>Metazoa</taxon>
        <taxon>Spiralia</taxon>
        <taxon>Lophotrochozoa</taxon>
        <taxon>Platyhelminthes</taxon>
        <taxon>Monogenea</taxon>
        <taxon>Polyopisthocotylea</taxon>
        <taxon>Polystomatidea</taxon>
        <taxon>Polystomatidae</taxon>
        <taxon>Protopolystoma</taxon>
    </lineage>
</organism>
<name>A0A448WIR0_9PLAT</name>
<dbReference type="EMBL" id="CAAALY010015637">
    <property type="protein sequence ID" value="VEL12732.1"/>
    <property type="molecule type" value="Genomic_DNA"/>
</dbReference>
<comment type="caution">
    <text evidence="2">The sequence shown here is derived from an EMBL/GenBank/DDBJ whole genome shotgun (WGS) entry which is preliminary data.</text>
</comment>
<feature type="compositionally biased region" description="Acidic residues" evidence="1">
    <location>
        <begin position="347"/>
        <end position="356"/>
    </location>
</feature>
<evidence type="ECO:0000313" key="2">
    <source>
        <dbReference type="EMBL" id="VEL12732.1"/>
    </source>
</evidence>
<keyword evidence="3" id="KW-1185">Reference proteome</keyword>
<accession>A0A448WIR0</accession>
<evidence type="ECO:0000313" key="3">
    <source>
        <dbReference type="Proteomes" id="UP000784294"/>
    </source>
</evidence>
<dbReference type="AlphaFoldDB" id="A0A448WIR0"/>
<proteinExistence type="predicted"/>
<feature type="region of interest" description="Disordered" evidence="1">
    <location>
        <begin position="124"/>
        <end position="147"/>
    </location>
</feature>
<sequence>MYTPSLQADIDPDVSSNLSAKAYFSSPVSKIDKSHKPIIYRPEDIARLLDRSRMTWESTDRPPGLLDDENNGSSATTAMASSGVLAESAETTSVYDFFAGTFKVAHFDDVPSANAVDRVCGTLAKQSEADEEETGAQEGREDGDTEECKQLAENVDKSQSSISSSSFWDRLLRERYQRLVSLEQERHRERRIITYTHGVPMEITEPVSPSTANGSGCTGMEADEINEAKAEAKPAELFSRRAKSGRSFLFPLGRTNLVDNGFGIDYEEEEEEDRMEDEDADLRLVRRIQRPSRTGVVSGYGGEGTNQRRLADRSWGLASQRKLLGLKDISRTRDSDEDWTPPGAELGEADDDDDDEEWMAEEYPAVPRRFSDQVKLGRTAGMQNRMAKHKKNAMTT</sequence>
<protein>
    <submittedName>
        <fullName evidence="2">Uncharacterized protein</fullName>
    </submittedName>
</protein>
<reference evidence="2" key="1">
    <citation type="submission" date="2018-11" db="EMBL/GenBank/DDBJ databases">
        <authorList>
            <consortium name="Pathogen Informatics"/>
        </authorList>
    </citation>
    <scope>NUCLEOTIDE SEQUENCE</scope>
</reference>